<feature type="compositionally biased region" description="Basic and acidic residues" evidence="2">
    <location>
        <begin position="248"/>
        <end position="265"/>
    </location>
</feature>
<feature type="region of interest" description="Disordered" evidence="2">
    <location>
        <begin position="1"/>
        <end position="29"/>
    </location>
</feature>
<dbReference type="Pfam" id="PF13087">
    <property type="entry name" value="AAA_12"/>
    <property type="match status" value="1"/>
</dbReference>
<evidence type="ECO:0000313" key="5">
    <source>
        <dbReference type="Proteomes" id="UP000434172"/>
    </source>
</evidence>
<keyword evidence="1" id="KW-0863">Zinc-finger</keyword>
<feature type="domain" description="CCHC-type" evidence="3">
    <location>
        <begin position="1290"/>
        <end position="1304"/>
    </location>
</feature>
<dbReference type="SMART" id="SM00343">
    <property type="entry name" value="ZnF_C2HC"/>
    <property type="match status" value="9"/>
</dbReference>
<accession>A0A8H3ZLI3</accession>
<dbReference type="PROSITE" id="PS50158">
    <property type="entry name" value="ZF_CCHC"/>
    <property type="match status" value="5"/>
</dbReference>
<evidence type="ECO:0000256" key="1">
    <source>
        <dbReference type="PROSITE-ProRule" id="PRU00047"/>
    </source>
</evidence>
<dbReference type="InterPro" id="IPR041677">
    <property type="entry name" value="DNA2/NAM7_AAA_11"/>
</dbReference>
<dbReference type="CDD" id="cd20335">
    <property type="entry name" value="BRcat_RBR"/>
    <property type="match status" value="1"/>
</dbReference>
<keyword evidence="1" id="KW-0862">Zinc</keyword>
<keyword evidence="5" id="KW-1185">Reference proteome</keyword>
<dbReference type="Gene3D" id="4.10.60.10">
    <property type="entry name" value="Zinc finger, CCHC-type"/>
    <property type="match status" value="3"/>
</dbReference>
<gene>
    <name evidence="4" type="ORF">GQ607_014702</name>
</gene>
<comment type="caution">
    <text evidence="4">The sequence shown here is derived from an EMBL/GenBank/DDBJ whole genome shotgun (WGS) entry which is preliminary data.</text>
</comment>
<dbReference type="Pfam" id="PF00098">
    <property type="entry name" value="zf-CCHC"/>
    <property type="match status" value="2"/>
</dbReference>
<feature type="region of interest" description="Disordered" evidence="2">
    <location>
        <begin position="1424"/>
        <end position="1470"/>
    </location>
</feature>
<evidence type="ECO:0000256" key="2">
    <source>
        <dbReference type="SAM" id="MobiDB-lite"/>
    </source>
</evidence>
<evidence type="ECO:0000259" key="3">
    <source>
        <dbReference type="PROSITE" id="PS50158"/>
    </source>
</evidence>
<dbReference type="InterPro" id="IPR045055">
    <property type="entry name" value="DNA2/NAM7-like"/>
</dbReference>
<dbReference type="GO" id="GO:0008270">
    <property type="term" value="F:zinc ion binding"/>
    <property type="evidence" value="ECO:0007669"/>
    <property type="project" value="UniProtKB-KW"/>
</dbReference>
<dbReference type="PANTHER" id="PTHR10887">
    <property type="entry name" value="DNA2/NAM7 HELICASE FAMILY"/>
    <property type="match status" value="1"/>
</dbReference>
<name>A0A8H3ZLI3_9PEZI</name>
<dbReference type="GO" id="GO:0004386">
    <property type="term" value="F:helicase activity"/>
    <property type="evidence" value="ECO:0007669"/>
    <property type="project" value="InterPro"/>
</dbReference>
<feature type="domain" description="CCHC-type" evidence="3">
    <location>
        <begin position="1268"/>
        <end position="1284"/>
    </location>
</feature>
<feature type="compositionally biased region" description="Gly residues" evidence="2">
    <location>
        <begin position="1428"/>
        <end position="1470"/>
    </location>
</feature>
<feature type="region of interest" description="Disordered" evidence="2">
    <location>
        <begin position="248"/>
        <end position="268"/>
    </location>
</feature>
<dbReference type="EMBL" id="WOWK01000116">
    <property type="protein sequence ID" value="KAF0318086.1"/>
    <property type="molecule type" value="Genomic_DNA"/>
</dbReference>
<proteinExistence type="predicted"/>
<dbReference type="Gene3D" id="3.40.50.300">
    <property type="entry name" value="P-loop containing nucleotide triphosphate hydrolases"/>
    <property type="match status" value="2"/>
</dbReference>
<evidence type="ECO:0000313" key="4">
    <source>
        <dbReference type="EMBL" id="KAF0318086.1"/>
    </source>
</evidence>
<dbReference type="GO" id="GO:0003676">
    <property type="term" value="F:nucleic acid binding"/>
    <property type="evidence" value="ECO:0007669"/>
    <property type="project" value="InterPro"/>
</dbReference>
<dbReference type="Proteomes" id="UP000434172">
    <property type="component" value="Unassembled WGS sequence"/>
</dbReference>
<feature type="domain" description="CCHC-type" evidence="3">
    <location>
        <begin position="1183"/>
        <end position="1199"/>
    </location>
</feature>
<dbReference type="InterPro" id="IPR027417">
    <property type="entry name" value="P-loop_NTPase"/>
</dbReference>
<dbReference type="OrthoDB" id="4847148at2759"/>
<organism evidence="4 5">
    <name type="scientific">Colletotrichum asianum</name>
    <dbReference type="NCBI Taxonomy" id="702518"/>
    <lineage>
        <taxon>Eukaryota</taxon>
        <taxon>Fungi</taxon>
        <taxon>Dikarya</taxon>
        <taxon>Ascomycota</taxon>
        <taxon>Pezizomycotina</taxon>
        <taxon>Sordariomycetes</taxon>
        <taxon>Hypocreomycetidae</taxon>
        <taxon>Glomerellales</taxon>
        <taxon>Glomerellaceae</taxon>
        <taxon>Colletotrichum</taxon>
        <taxon>Colletotrichum gloeosporioides species complex</taxon>
    </lineage>
</organism>
<dbReference type="SUPFAM" id="SSF52540">
    <property type="entry name" value="P-loop containing nucleoside triphosphate hydrolases"/>
    <property type="match status" value="1"/>
</dbReference>
<feature type="domain" description="CCHC-type" evidence="3">
    <location>
        <begin position="1325"/>
        <end position="1341"/>
    </location>
</feature>
<protein>
    <submittedName>
        <fullName evidence="4">Nonsense-mediated mRNA decay protein 1</fullName>
    </submittedName>
</protein>
<dbReference type="InterPro" id="IPR041679">
    <property type="entry name" value="DNA2/NAM7-like_C"/>
</dbReference>
<dbReference type="Pfam" id="PF13086">
    <property type="entry name" value="AAA_11"/>
    <property type="match status" value="1"/>
</dbReference>
<dbReference type="InterPro" id="IPR036875">
    <property type="entry name" value="Znf_CCHC_sf"/>
</dbReference>
<dbReference type="InterPro" id="IPR001878">
    <property type="entry name" value="Znf_CCHC"/>
</dbReference>
<feature type="domain" description="CCHC-type" evidence="3">
    <location>
        <begin position="1307"/>
        <end position="1323"/>
    </location>
</feature>
<sequence>MASEVDGVEPDPWGAAEGSGGQDTWGDSEEAPATAKVYDQNWIPYQTLNSIHCLGKVSASDTEWLSHPAAENTNATKVGKCSTECLSLKLRISKESISPLLLKYIKVEVHLYDAGLSNTCVGEVLVYFEQMEQFEVVDLSRDDSNVALREHNPRAVAMSELIRISISTSGVTMNVSDNQQRSVTNFDKAYNKSSMILTKDLAALKEVFASDHVQMELLVEKPILQGGENLRDVLSDVFQTALDADKNPEERPLDRWFPKSPRTHDMPLGNVPRPNGGLPSEIPSQAALVRFRNEDQYNVTHIVGAANAAFSEQAAASEVVSSELDALVIPLQHSKGHSQFIVVVLPKGADIYLPSLGEACHIRLPSVKTIQSVGTADVDQAVASLVAITRDFADYDDEEFIPIIRDHVQGVMHGSFEDTVINSLRLHSDISPEEHDRPIREFILQHRDTLIIQDADSPISDEVIWFPAERLDMKLPIVAHDAQVYVTKCPLEPKSENSDENKRRAPIAVDLPFISLNESSTMTSYMESIVDAQKGFKACIRRSTSDKTIRAVIHAINALHNPASASTPIGEQNLAAYRFIQAFQRDETTPSVDLHALYPVLGELSRLENTETCPEKIQAKYTSLDEAKKAILSKLVDLPAGLIFIPGVAGSGKTEFIKFFQAACTFSTETPKAVRTLYIAPNNQAVDDMAKKFQEYFDDWGLEGAPTIMRLYGLEFEAEESIQTMQQTSDSDADGADPAYIFLAAYQFQKLGVDFHKEKQSRSKRNRITKNVTAEAAAVSYYEKHVDRYPDLRNFLDIGERDGGLEADQLREVRGLIKVVFHDMLADFDGIICTTPVVAANTTVRRFQAEFVFTDEAGRQSELSSLISVAHYNPRAWFFLGDPEQLKPYLSEAAKATENPFTPQLQVSLLKRATMAHVEIGWLDVTHRPRGNLRPLPSRMNYADRMRNPAKQKQFPISTVAFSEELSEFLGKQTAKQSRLVAQFPKSRAISHGTSFNNAAHVNWVIPLVKKLLRNPRLTGVHSDAPARILIVPLYKAQVDLYRQTLTYEHARGTLSDEDLHRIDVRTLDSSQGEERDLVIVDYVQTDKAGFCVDSNRNCLATTRAIQCEIILLNDGMVGEPRAARSKLGMILTNATDRSYKLQVLSCTNCDEPTHDENTCLKKLFCTYCKESGHARGQCSKTKCNNCRKLGHLAHDCPDPKLCQQCGAQETAAHHKTCLGKRICGNCWECHTGDPCNKCSHCGADNHKAFECSQNPEATRQKRQDAFRCKNCNNPGHRASECPDKPQRTCHSCGSADHVNKDCPTPRCKNCRQVGHTKNDCQQIRCKHCGEMGHSQTQCKNPPVFCKTCKRSGHEAQDCDKGKTQNRDGRSARAAREERDAAAFGTFKDMKRNRQTQVRHGAFGILDALGSGACIGDPNDNYLQLQEDGGGADGNSGDAGGGGDAWGQGDGGDAGGGGDAWGQGGGGHAW</sequence>
<feature type="region of interest" description="Disordered" evidence="2">
    <location>
        <begin position="1354"/>
        <end position="1378"/>
    </location>
</feature>
<dbReference type="PANTHER" id="PTHR10887:SF495">
    <property type="entry name" value="HELICASE SENATAXIN ISOFORM X1-RELATED"/>
    <property type="match status" value="1"/>
</dbReference>
<keyword evidence="1" id="KW-0479">Metal-binding</keyword>
<dbReference type="SUPFAM" id="SSF57756">
    <property type="entry name" value="Retrovirus zinc finger-like domains"/>
    <property type="match status" value="2"/>
</dbReference>
<reference evidence="4 5" key="1">
    <citation type="submission" date="2019-12" db="EMBL/GenBank/DDBJ databases">
        <title>A genome sequence resource for the geographically widespread anthracnose pathogen Colletotrichum asianum.</title>
        <authorList>
            <person name="Meng Y."/>
        </authorList>
    </citation>
    <scope>NUCLEOTIDE SEQUENCE [LARGE SCALE GENOMIC DNA]</scope>
    <source>
        <strain evidence="4 5">ICMP 18580</strain>
    </source>
</reference>